<keyword evidence="2" id="KW-0812">Transmembrane</keyword>
<dbReference type="RefSeq" id="WP_192753405.1">
    <property type="nucleotide sequence ID" value="NZ_BAABJL010000141.1"/>
</dbReference>
<gene>
    <name evidence="3" type="ORF">HEB94_006781</name>
</gene>
<keyword evidence="2" id="KW-0472">Membrane</keyword>
<protein>
    <submittedName>
        <fullName evidence="3">Uncharacterized protein</fullName>
    </submittedName>
</protein>
<evidence type="ECO:0000256" key="2">
    <source>
        <dbReference type="SAM" id="Phobius"/>
    </source>
</evidence>
<dbReference type="Proteomes" id="UP000638648">
    <property type="component" value="Unassembled WGS sequence"/>
</dbReference>
<accession>A0A927RND1</accession>
<evidence type="ECO:0000313" key="3">
    <source>
        <dbReference type="EMBL" id="MBE1609933.1"/>
    </source>
</evidence>
<evidence type="ECO:0000256" key="1">
    <source>
        <dbReference type="SAM" id="MobiDB-lite"/>
    </source>
</evidence>
<name>A0A927RND1_9ACTN</name>
<proteinExistence type="predicted"/>
<dbReference type="AlphaFoldDB" id="A0A927RND1"/>
<keyword evidence="2" id="KW-1133">Transmembrane helix</keyword>
<evidence type="ECO:0000313" key="4">
    <source>
        <dbReference type="Proteomes" id="UP000638648"/>
    </source>
</evidence>
<reference evidence="3" key="1">
    <citation type="submission" date="2020-10" db="EMBL/GenBank/DDBJ databases">
        <title>Sequencing the genomes of 1000 actinobacteria strains.</title>
        <authorList>
            <person name="Klenk H.-P."/>
        </authorList>
    </citation>
    <scope>NUCLEOTIDE SEQUENCE</scope>
    <source>
        <strain evidence="3">DSM 45354</strain>
    </source>
</reference>
<organism evidence="3 4">
    <name type="scientific">Actinopolymorpha pittospori</name>
    <dbReference type="NCBI Taxonomy" id="648752"/>
    <lineage>
        <taxon>Bacteria</taxon>
        <taxon>Bacillati</taxon>
        <taxon>Actinomycetota</taxon>
        <taxon>Actinomycetes</taxon>
        <taxon>Propionibacteriales</taxon>
        <taxon>Actinopolymorphaceae</taxon>
        <taxon>Actinopolymorpha</taxon>
    </lineage>
</organism>
<sequence>MNLLDPDSLPDHRQPKKGAPNPLAGLALATSLAVLVLWLDGPASAVQTFLGVLAFLEAVYRARREQR</sequence>
<keyword evidence="4" id="KW-1185">Reference proteome</keyword>
<feature type="transmembrane region" description="Helical" evidence="2">
    <location>
        <begin position="45"/>
        <end position="62"/>
    </location>
</feature>
<feature type="region of interest" description="Disordered" evidence="1">
    <location>
        <begin position="1"/>
        <end position="20"/>
    </location>
</feature>
<dbReference type="EMBL" id="JADBEM010000001">
    <property type="protein sequence ID" value="MBE1609933.1"/>
    <property type="molecule type" value="Genomic_DNA"/>
</dbReference>
<comment type="caution">
    <text evidence="3">The sequence shown here is derived from an EMBL/GenBank/DDBJ whole genome shotgun (WGS) entry which is preliminary data.</text>
</comment>